<feature type="transmembrane region" description="Helical" evidence="11">
    <location>
        <begin position="585"/>
        <end position="606"/>
    </location>
</feature>
<proteinExistence type="evidence at transcript level"/>
<feature type="transmembrane region" description="Helical" evidence="11">
    <location>
        <begin position="235"/>
        <end position="254"/>
    </location>
</feature>
<feature type="transmembrane region" description="Helical" evidence="11">
    <location>
        <begin position="1159"/>
        <end position="1178"/>
    </location>
</feature>
<dbReference type="InterPro" id="IPR014710">
    <property type="entry name" value="RmlC-like_jellyroll"/>
</dbReference>
<organism evidence="13">
    <name type="scientific">Arbacia punctulata</name>
    <name type="common">Punctuate sea urchin</name>
    <dbReference type="NCBI Taxonomy" id="7641"/>
    <lineage>
        <taxon>Eukaryota</taxon>
        <taxon>Metazoa</taxon>
        <taxon>Echinodermata</taxon>
        <taxon>Eleutherozoa</taxon>
        <taxon>Echinozoa</taxon>
        <taxon>Echinoidea</taxon>
        <taxon>Euechinoidea</taxon>
        <taxon>Echinacea</taxon>
        <taxon>Arbacioida</taxon>
        <taxon>Arbaciidae</taxon>
        <taxon>Arbacia</taxon>
    </lineage>
</organism>
<evidence type="ECO:0000256" key="1">
    <source>
        <dbReference type="ARBA" id="ARBA00004141"/>
    </source>
</evidence>
<keyword evidence="8 13" id="KW-0407">Ion channel</keyword>
<keyword evidence="6 11" id="KW-0472">Membrane</keyword>
<feature type="transmembrane region" description="Helical" evidence="11">
    <location>
        <begin position="1812"/>
        <end position="1831"/>
    </location>
</feature>
<evidence type="ECO:0000313" key="13">
    <source>
        <dbReference type="EMBL" id="QKM75728.1"/>
    </source>
</evidence>
<feature type="transmembrane region" description="Helical" evidence="11">
    <location>
        <begin position="1922"/>
        <end position="1943"/>
    </location>
</feature>
<dbReference type="FunFam" id="1.10.287.630:FF:000001">
    <property type="entry name" value="Cyclic nucleotide-gated channel alpha 3"/>
    <property type="match status" value="1"/>
</dbReference>
<feature type="compositionally biased region" description="Low complexity" evidence="10">
    <location>
        <begin position="1670"/>
        <end position="1686"/>
    </location>
</feature>
<dbReference type="PROSITE" id="PS50042">
    <property type="entry name" value="CNMP_BINDING_3"/>
    <property type="match status" value="4"/>
</dbReference>
<feature type="transmembrane region" description="Helical" evidence="11">
    <location>
        <begin position="815"/>
        <end position="840"/>
    </location>
</feature>
<keyword evidence="9" id="KW-0175">Coiled coil</keyword>
<feature type="transmembrane region" description="Helical" evidence="11">
    <location>
        <begin position="266"/>
        <end position="291"/>
    </location>
</feature>
<dbReference type="GO" id="GO:0005221">
    <property type="term" value="F:intracellularly cyclic nucleotide-activated monoatomic cation channel activity"/>
    <property type="evidence" value="ECO:0007669"/>
    <property type="project" value="InterPro"/>
</dbReference>
<dbReference type="InterPro" id="IPR018490">
    <property type="entry name" value="cNMP-bd_dom_sf"/>
</dbReference>
<feature type="region of interest" description="Disordered" evidence="10">
    <location>
        <begin position="1"/>
        <end position="23"/>
    </location>
</feature>
<keyword evidence="2" id="KW-0813">Transport</keyword>
<dbReference type="PANTHER" id="PTHR45638">
    <property type="entry name" value="CYCLIC NUCLEOTIDE-GATED CATION CHANNEL SUBUNIT A"/>
    <property type="match status" value="1"/>
</dbReference>
<dbReference type="SUPFAM" id="SSF81324">
    <property type="entry name" value="Voltage-gated potassium channels"/>
    <property type="match status" value="4"/>
</dbReference>
<dbReference type="PROSITE" id="PS00889">
    <property type="entry name" value="CNMP_BINDING_2"/>
    <property type="match status" value="2"/>
</dbReference>
<feature type="domain" description="Cyclic nucleotide-binding" evidence="12">
    <location>
        <begin position="921"/>
        <end position="1021"/>
    </location>
</feature>
<feature type="transmembrane region" description="Helical" evidence="11">
    <location>
        <begin position="626"/>
        <end position="647"/>
    </location>
</feature>
<dbReference type="GO" id="GO:0016020">
    <property type="term" value="C:membrane"/>
    <property type="evidence" value="ECO:0007669"/>
    <property type="project" value="UniProtKB-SubCell"/>
</dbReference>
<feature type="coiled-coil region" evidence="9">
    <location>
        <begin position="2024"/>
        <end position="2051"/>
    </location>
</feature>
<feature type="domain" description="Cyclic nucleotide-binding" evidence="12">
    <location>
        <begin position="2103"/>
        <end position="2204"/>
    </location>
</feature>
<evidence type="ECO:0000256" key="3">
    <source>
        <dbReference type="ARBA" id="ARBA00022692"/>
    </source>
</evidence>
<evidence type="ECO:0000256" key="5">
    <source>
        <dbReference type="ARBA" id="ARBA00023065"/>
    </source>
</evidence>
<feature type="transmembrane region" description="Helical" evidence="11">
    <location>
        <begin position="667"/>
        <end position="691"/>
    </location>
</feature>
<feature type="compositionally biased region" description="Low complexity" evidence="10">
    <location>
        <begin position="1698"/>
        <end position="1731"/>
    </location>
</feature>
<dbReference type="Gene3D" id="1.10.287.70">
    <property type="match status" value="4"/>
</dbReference>
<feature type="compositionally biased region" description="Polar residues" evidence="10">
    <location>
        <begin position="1653"/>
        <end position="1669"/>
    </location>
</feature>
<evidence type="ECO:0000256" key="7">
    <source>
        <dbReference type="ARBA" id="ARBA00023286"/>
    </source>
</evidence>
<feature type="region of interest" description="Disordered" evidence="10">
    <location>
        <begin position="1593"/>
        <end position="1746"/>
    </location>
</feature>
<dbReference type="Pfam" id="PF00027">
    <property type="entry name" value="cNMP_binding"/>
    <property type="match status" value="4"/>
</dbReference>
<evidence type="ECO:0000256" key="2">
    <source>
        <dbReference type="ARBA" id="ARBA00022448"/>
    </source>
</evidence>
<feature type="transmembrane region" description="Helical" evidence="11">
    <location>
        <begin position="738"/>
        <end position="756"/>
    </location>
</feature>
<name>A0A6M9QB48_ARBPU</name>
<dbReference type="Gene3D" id="1.10.287.630">
    <property type="entry name" value="Helix hairpin bin"/>
    <property type="match status" value="4"/>
</dbReference>
<dbReference type="PROSITE" id="PS00888">
    <property type="entry name" value="CNMP_BINDING_1"/>
    <property type="match status" value="2"/>
</dbReference>
<dbReference type="GO" id="GO:0005249">
    <property type="term" value="F:voltage-gated potassium channel activity"/>
    <property type="evidence" value="ECO:0007669"/>
    <property type="project" value="InterPro"/>
</dbReference>
<evidence type="ECO:0000256" key="6">
    <source>
        <dbReference type="ARBA" id="ARBA00023136"/>
    </source>
</evidence>
<comment type="subcellular location">
    <subcellularLocation>
        <location evidence="1">Membrane</location>
        <topology evidence="1">Multi-pass membrane protein</topology>
    </subcellularLocation>
</comment>
<dbReference type="InterPro" id="IPR005821">
    <property type="entry name" value="Ion_trans_dom"/>
</dbReference>
<keyword evidence="7" id="KW-1071">Ligand-gated ion channel</keyword>
<dbReference type="CDD" id="cd00038">
    <property type="entry name" value="CAP_ED"/>
    <property type="match status" value="4"/>
</dbReference>
<dbReference type="SUPFAM" id="SSF51206">
    <property type="entry name" value="cAMP-binding domain-like"/>
    <property type="match status" value="4"/>
</dbReference>
<evidence type="ECO:0000256" key="10">
    <source>
        <dbReference type="SAM" id="MobiDB-lite"/>
    </source>
</evidence>
<evidence type="ECO:0000256" key="9">
    <source>
        <dbReference type="SAM" id="Coils"/>
    </source>
</evidence>
<feature type="transmembrane region" description="Helical" evidence="11">
    <location>
        <begin position="70"/>
        <end position="92"/>
    </location>
</feature>
<dbReference type="PRINTS" id="PR01463">
    <property type="entry name" value="EAGCHANLFMLY"/>
</dbReference>
<dbReference type="PANTHER" id="PTHR45638:SF19">
    <property type="entry name" value="CYCLIC NUCLEOTIDE-BINDING DOMAIN-CONTAINING PROTEIN"/>
    <property type="match status" value="1"/>
</dbReference>
<feature type="compositionally biased region" description="Low complexity" evidence="10">
    <location>
        <begin position="1601"/>
        <end position="1648"/>
    </location>
</feature>
<dbReference type="InterPro" id="IPR003938">
    <property type="entry name" value="K_chnl_volt-dep_EAG/ELK/ERG"/>
</dbReference>
<evidence type="ECO:0000259" key="12">
    <source>
        <dbReference type="PROSITE" id="PS50042"/>
    </source>
</evidence>
<sequence length="2242" mass="253406">MAQRTVSLELEEPETGGSTDRATISSQPQACFLNPQNSRMRAWETLIIISILTTFSLDLFLAAFDSQVLHLWIIIYTCDIMFLTDVVMRFFLGYMKDGILISDSNKIKLHYLRTTFPLDLFTILPTDLLALVYPGLGSKNIWKWVATFRFANRLFRTLRINNYFDNRESKLGSNTALLRTLKYTVLAAMVIHSTACGWYYFACTGWHGSEPPRCHNGSWAKSFDLGQDMDQAKPGVSYVIALYWSVATATSTGYGDISAVNEKEKWFSIIAMLLGIVVFFGMILGGMASMLTNFDGQRARYTHRFNVIKDSLRDQSVEEELQKQVIGYYEYLWVRKKGVTDESLINALPLTFHAEVSLSGNKFILDKAPMFQGLSDGFLRMLSLEIKPSLYLPRQTIADRNEICHDMYFIQRGEIEILSAEDDDTPIERLNHGKLFGEVSLIFSMPRTNRIRAAAHCDLLVLDKADLQNVLHHYPEVAKKLQQIAEQRCDAAGLLEDRVRAGEGIIPASKSLSRHATPQTKRDFPINSYEAFDMEDVDSEWVTVHRGDVMMRTGRQLQILWDDIQSFFTDTVVMPNSRFAKTWELLVVLVTIVIAFLYPYCASFIAANQNRSQSPDPNEERVQENLILLTLMYLMDFVLVIDIVVRLRTAVSTPNGTFKDFHYIRDYYVRSWGFVADVLAILPLDLFCLLFPVGPKRTHALYLLALNRLIKCWRVPNYLQNLEQNLEVNIGTIRFFKFVIYISLLSHWCSCLWYLAACPSGSARGTPAPAVSDPTAAVANPVPWHEYIISLYWAAATMTSTGYGDISAHSTIGRAIALGAMLVGLLLYGYCLSSIAATLANSDAPRVGFQEKLFAVQEFMKRHNLSPDLQQRVINYLSLVFRRHRGEAIPGGKRIMHDMPIQLQQDIAYQDVEATLSKVPLFKGCDANFLRMLALKLHVFIFMPGDVVVYQGDMGREMYFIRRGTCEVLSKDGKHVMSNIGPSQYFGEVGLIFGDYRTATVRAASYCELLMLKRADLDDVLKHFPLIEKQFSDAAKNQGHLRELRDASKQKRDEPMVAGTVLQPEIQDVEEEDMSAYPEATSLRPVDISVKVFDTRSEDYTEPFQAISLPSRLVSKLLMSRSFIPSGTCFKRWEAIRVAVAILAAFAVTLQAAFLHMNIGLWVVNYTLDFICFVDMYLKFHTAFYNENNVLVTHPLSTAKHYLRTNFLIDVLACFPTELIAYAVIGHLSPESIHVYALVRINRLLQLYRVPLAFNYLESDVQNLTGNIRMMKFFFYMVLFIHMLSCLWYMNACPPVFTFPISNDTFQDLILTNYHRCKNGSWTSHTDNFYNLTITAQYLTSMYWASATGASVGYGDIHAKNISEMILALFSMIVGIVFFGYIIASVAASLANADPHRARYQEKLTAIKRYLKDQGVEKSLAQHIDVYYNYMWLRTRGVEPDSLFDGLPLALKADVSLNLYQGMINKVPLFHNTEIGFQKMLAMCIKPVYYLNKEYIVRKHDFGKEMFFIHRGLVEVVSEDGSIVFDTMQSGRFFGEISLVFSCPRTASIRAENNVDMFVLTKEDLDEVLTHYPSIKAQIYTVAEERISAVRKRSKAKVQASNTPNNSNNNSIKGSSINSIEKSENSTASASSAGVPSSSSTAEASAPARPDDSQSTATAATRSNQGQGESTSVSSAVATTPTSTIPPASPTPTPTPPTQENANSNANNNTGSGESSGNNNNQGGNNASSSQPDSTPATDGASATPHVPTRYPAPFCCVRRDKNYLEALLHANRFVLNPDSPVVRNLARLTCILAVATSWTIMYQAFYQVQSTPFLIFSYLCECVFIFEIYIKFHVSCADEYGALEKDFTKIYNTYLRKWSGFTQDFVPTVPIELLALCFSGETLFPVLSFLRFRQLLRFVRVSQFFDRWECELNINVLIVRLIKFFVLLLIIIHLFASIWYTIACPLSVCHPGSWADSLNYNGSDPYIFYRYCDTIYWAVATLTSTGYGDIHAYSVPEIVFASMVMVFGKLLFGWVLGNIASTLANAESGRVSYEERLAAVKDQMKDMRLSSKLRNRVISYFDYVWARNKGIDQSNLFRDAPFCLQTDLGLNVCGDHLLRVSLFQEADESFHRALSLMLKPVLFMPSDLIVRQGDVGDEMYFISRGVVEEMEVNSNSRVARILESGEFFDDINLLYDVPRRTSFKARTHVDVKSLSVRDLRSVLEQYPNVEAQIRRIGKELYGDYAASINAPEHFPLRQTVV</sequence>
<keyword evidence="3 11" id="KW-0812">Transmembrane</keyword>
<dbReference type="InterPro" id="IPR018488">
    <property type="entry name" value="cNMP-bd_CS"/>
</dbReference>
<dbReference type="GO" id="GO:0044877">
    <property type="term" value="F:protein-containing complex binding"/>
    <property type="evidence" value="ECO:0007669"/>
    <property type="project" value="TreeGrafter"/>
</dbReference>
<dbReference type="FunFam" id="2.60.120.10:FF:000057">
    <property type="entry name" value="Cyclic nucleotide-binding domain protein"/>
    <property type="match status" value="1"/>
</dbReference>
<dbReference type="FunFam" id="1.10.287.70:FF:000123">
    <property type="entry name" value="Potassium channel KAT3"/>
    <property type="match status" value="1"/>
</dbReference>
<feature type="transmembrane region" description="Helical" evidence="11">
    <location>
        <begin position="183"/>
        <end position="201"/>
    </location>
</feature>
<feature type="transmembrane region" description="Helical" evidence="11">
    <location>
        <begin position="1273"/>
        <end position="1290"/>
    </location>
</feature>
<dbReference type="Pfam" id="PF00520">
    <property type="entry name" value="Ion_trans"/>
    <property type="match status" value="4"/>
</dbReference>
<keyword evidence="5" id="KW-0406">Ion transport</keyword>
<feature type="domain" description="Cyclic nucleotide-binding" evidence="12">
    <location>
        <begin position="1469"/>
        <end position="1586"/>
    </location>
</feature>
<feature type="domain" description="Cyclic nucleotide-binding" evidence="12">
    <location>
        <begin position="370"/>
        <end position="488"/>
    </location>
</feature>
<protein>
    <submittedName>
        <fullName evidence="13">cNMP-gated potassium channel</fullName>
    </submittedName>
</protein>
<evidence type="ECO:0000256" key="4">
    <source>
        <dbReference type="ARBA" id="ARBA00022989"/>
    </source>
</evidence>
<reference evidence="13" key="2">
    <citation type="submission" date="2020-06" db="EMBL/GenBank/DDBJ databases">
        <authorList>
            <person name="Bonigk W."/>
        </authorList>
    </citation>
    <scope>NUCLEOTIDE SEQUENCE</scope>
</reference>
<feature type="transmembrane region" description="Helical" evidence="11">
    <location>
        <begin position="1786"/>
        <end position="1806"/>
    </location>
</feature>
<feature type="transmembrane region" description="Helical" evidence="11">
    <location>
        <begin position="46"/>
        <end position="64"/>
    </location>
</feature>
<dbReference type="InterPro" id="IPR000595">
    <property type="entry name" value="cNMP-bd_dom"/>
</dbReference>
<gene>
    <name evidence="13" type="primary">CNGK</name>
</gene>
<keyword evidence="4 11" id="KW-1133">Transmembrane helix</keyword>
<dbReference type="InterPro" id="IPR050866">
    <property type="entry name" value="CNG_cation_channel"/>
</dbReference>
<feature type="compositionally biased region" description="Pro residues" evidence="10">
    <location>
        <begin position="1687"/>
        <end position="1697"/>
    </location>
</feature>
<dbReference type="Gene3D" id="2.60.120.10">
    <property type="entry name" value="Jelly Rolls"/>
    <property type="match status" value="4"/>
</dbReference>
<feature type="transmembrane region" description="Helical" evidence="11">
    <location>
        <begin position="1366"/>
        <end position="1391"/>
    </location>
</feature>
<evidence type="ECO:0000256" key="8">
    <source>
        <dbReference type="ARBA" id="ARBA00023303"/>
    </source>
</evidence>
<dbReference type="SMART" id="SM00100">
    <property type="entry name" value="cNMP"/>
    <property type="match status" value="4"/>
</dbReference>
<reference evidence="13" key="1">
    <citation type="journal article" date="2009" name="Sci. Signal.">
        <title>An atypical CNG channel activated by a single cGMP molecule controls sperm chemotaxis.</title>
        <authorList>
            <person name="Bonigk W"/>
            <person name="Loogen A"/>
            <person name="Seifert R"/>
            <person name="Kashikar N"/>
            <person name="Klemm C"/>
            <person name="Krause E"/>
            <person name="Hagen V"/>
            <person name="Kremmer E"/>
            <person name="Strunker T Kaupp.UB."/>
        </authorList>
    </citation>
    <scope>NUCLEOTIDE SEQUENCE</scope>
</reference>
<accession>A0A6M9QB48</accession>
<evidence type="ECO:0000256" key="11">
    <source>
        <dbReference type="SAM" id="Phobius"/>
    </source>
</evidence>
<dbReference type="EMBL" id="MT557712">
    <property type="protein sequence ID" value="QKM75728.1"/>
    <property type="molecule type" value="mRNA"/>
</dbReference>
<feature type="transmembrane region" description="Helical" evidence="11">
    <location>
        <begin position="1135"/>
        <end position="1153"/>
    </location>
</feature>